<dbReference type="RefSeq" id="XP_003648500.1">
    <property type="nucleotide sequence ID" value="XM_003648452.1"/>
</dbReference>
<dbReference type="PANTHER" id="PTHR43829:SF9">
    <property type="entry name" value="AQUAPORIN-9"/>
    <property type="match status" value="1"/>
</dbReference>
<evidence type="ECO:0000256" key="5">
    <source>
        <dbReference type="ARBA" id="ARBA00022989"/>
    </source>
</evidence>
<evidence type="ECO:0000313" key="9">
    <source>
        <dbReference type="EMBL" id="AET41683.1"/>
    </source>
</evidence>
<keyword evidence="4 8" id="KW-0812">Transmembrane</keyword>
<feature type="transmembrane region" description="Helical" evidence="8">
    <location>
        <begin position="411"/>
        <end position="430"/>
    </location>
</feature>
<comment type="subcellular location">
    <subcellularLocation>
        <location evidence="1">Membrane</location>
        <topology evidence="1">Multi-pass membrane protein</topology>
    </subcellularLocation>
</comment>
<dbReference type="InterPro" id="IPR023271">
    <property type="entry name" value="Aquaporin-like"/>
</dbReference>
<dbReference type="CDD" id="cd00333">
    <property type="entry name" value="MIP"/>
    <property type="match status" value="1"/>
</dbReference>
<name>G8JXV9_ERECY</name>
<dbReference type="KEGG" id="erc:Ecym_8414"/>
<dbReference type="Gene3D" id="1.20.1080.10">
    <property type="entry name" value="Glycerol uptake facilitator protein"/>
    <property type="match status" value="1"/>
</dbReference>
<comment type="similarity">
    <text evidence="2">Belongs to the MIP/aquaporin (TC 1.A.8) family.</text>
</comment>
<dbReference type="OMA" id="LIFQGHE"/>
<feature type="region of interest" description="Disordered" evidence="7">
    <location>
        <begin position="88"/>
        <end position="109"/>
    </location>
</feature>
<dbReference type="NCBIfam" id="TIGR00861">
    <property type="entry name" value="MIP"/>
    <property type="match status" value="1"/>
</dbReference>
<protein>
    <submittedName>
        <fullName evidence="9">Uncharacterized protein</fullName>
    </submittedName>
</protein>
<proteinExistence type="inferred from homology"/>
<evidence type="ECO:0000256" key="7">
    <source>
        <dbReference type="SAM" id="MobiDB-lite"/>
    </source>
</evidence>
<dbReference type="SUPFAM" id="SSF81338">
    <property type="entry name" value="Aquaporin-like"/>
    <property type="match status" value="1"/>
</dbReference>
<feature type="transmembrane region" description="Helical" evidence="8">
    <location>
        <begin position="359"/>
        <end position="376"/>
    </location>
</feature>
<organism evidence="9 10">
    <name type="scientific">Eremothecium cymbalariae (strain CBS 270.75 / DBVPG 7215 / KCTC 17166 / NRRL Y-17582)</name>
    <name type="common">Yeast</name>
    <dbReference type="NCBI Taxonomy" id="931890"/>
    <lineage>
        <taxon>Eukaryota</taxon>
        <taxon>Fungi</taxon>
        <taxon>Dikarya</taxon>
        <taxon>Ascomycota</taxon>
        <taxon>Saccharomycotina</taxon>
        <taxon>Saccharomycetes</taxon>
        <taxon>Saccharomycetales</taxon>
        <taxon>Saccharomycetaceae</taxon>
        <taxon>Eremothecium</taxon>
    </lineage>
</organism>
<dbReference type="STRING" id="931890.G8JXV9"/>
<keyword evidence="6 8" id="KW-0472">Membrane</keyword>
<dbReference type="InParanoid" id="G8JXV9"/>
<dbReference type="GO" id="GO:0015250">
    <property type="term" value="F:water channel activity"/>
    <property type="evidence" value="ECO:0007669"/>
    <property type="project" value="TreeGrafter"/>
</dbReference>
<dbReference type="FunCoup" id="G8JXV9">
    <property type="interactions" value="34"/>
</dbReference>
<dbReference type="OrthoDB" id="3222at2759"/>
<dbReference type="EMBL" id="CP002504">
    <property type="protein sequence ID" value="AET41683.1"/>
    <property type="molecule type" value="Genomic_DNA"/>
</dbReference>
<dbReference type="Proteomes" id="UP000006790">
    <property type="component" value="Chromosome 8"/>
</dbReference>
<dbReference type="AlphaFoldDB" id="G8JXV9"/>
<dbReference type="PANTHER" id="PTHR43829">
    <property type="entry name" value="AQUAPORIN OR AQUAGLYCEROPORIN RELATED"/>
    <property type="match status" value="1"/>
</dbReference>
<sequence length="516" mass="56281">MGENIGISYQETGKGRDLGNHGESGEVAFGRDLSLHPDMERQGSGGGRESAGVAGYVASESGGVPFPMQEVVPSTSAIAANIRNRSLKASKGQKMDGARRSGSTFSEYIGDGMRHDEEEEDQTSIPMMVKSKALYQNPQTPTVLPSNYQPINQWSQFKDRYLKEFFAEFLGTLVLVFFGDAVVAQVRTSSQSRTRLFLSKLDEGSLSADTISYLQYLVTPDVAGSGVSVSLCWAAGVVLGFYASGGSAISGGHLNPVVTLANYFFRGLPARKVPIYWAGQMLGGYFGGLLTFWYYHSVILENFPDWRTNEAVIGCFSVVPLPYLTPSRQFISELVIGALLILGIFSLTDPYTCLSPDLFPVMLFLLIFALLAAGSYQTGAALNPARDIGPRLAMWTVGFDRSLLWSKHQHFFWVILTAPFIGGCLGALIYDVLIFQGHESPVNQPVAVWMAKLRRKISPRGSKMSNDGSYGTNADLSISEKEIQISDIQSNRKVSHRDVAFKSASNNAMTVGSQKQ</sequence>
<evidence type="ECO:0000256" key="1">
    <source>
        <dbReference type="ARBA" id="ARBA00004141"/>
    </source>
</evidence>
<evidence type="ECO:0000256" key="8">
    <source>
        <dbReference type="SAM" id="Phobius"/>
    </source>
</evidence>
<feature type="region of interest" description="Disordered" evidence="7">
    <location>
        <begin position="1"/>
        <end position="28"/>
    </location>
</feature>
<dbReference type="GO" id="GO:0005886">
    <property type="term" value="C:plasma membrane"/>
    <property type="evidence" value="ECO:0007669"/>
    <property type="project" value="EnsemblFungi"/>
</dbReference>
<dbReference type="GO" id="GO:0015254">
    <property type="term" value="F:glycerol channel activity"/>
    <property type="evidence" value="ECO:0007669"/>
    <property type="project" value="EnsemblFungi"/>
</dbReference>
<dbReference type="PRINTS" id="PR00783">
    <property type="entry name" value="MINTRINSICP"/>
</dbReference>
<dbReference type="GO" id="GO:0006846">
    <property type="term" value="P:acetate transport"/>
    <property type="evidence" value="ECO:0007669"/>
    <property type="project" value="EnsemblFungi"/>
</dbReference>
<dbReference type="HOGENOM" id="CLU_027014_0_0_1"/>
<dbReference type="eggNOG" id="KOG0224">
    <property type="taxonomic scope" value="Eukaryota"/>
</dbReference>
<keyword evidence="10" id="KW-1185">Reference proteome</keyword>
<dbReference type="InterPro" id="IPR000425">
    <property type="entry name" value="MIP"/>
</dbReference>
<dbReference type="GeneID" id="11471561"/>
<dbReference type="GO" id="GO:0000747">
    <property type="term" value="P:conjugation with cellular fusion"/>
    <property type="evidence" value="ECO:0007669"/>
    <property type="project" value="EnsemblFungi"/>
</dbReference>
<keyword evidence="3" id="KW-0813">Transport</keyword>
<gene>
    <name evidence="9" type="ordered locus">Ecym_8414</name>
</gene>
<evidence type="ECO:0000256" key="3">
    <source>
        <dbReference type="ARBA" id="ARBA00022448"/>
    </source>
</evidence>
<evidence type="ECO:0000256" key="4">
    <source>
        <dbReference type="ARBA" id="ARBA00022692"/>
    </source>
</evidence>
<feature type="transmembrane region" description="Helical" evidence="8">
    <location>
        <begin position="330"/>
        <end position="347"/>
    </location>
</feature>
<feature type="transmembrane region" description="Helical" evidence="8">
    <location>
        <begin position="165"/>
        <end position="186"/>
    </location>
</feature>
<dbReference type="Pfam" id="PF00230">
    <property type="entry name" value="MIP"/>
    <property type="match status" value="1"/>
</dbReference>
<evidence type="ECO:0000256" key="6">
    <source>
        <dbReference type="ARBA" id="ARBA00023136"/>
    </source>
</evidence>
<feature type="transmembrane region" description="Helical" evidence="8">
    <location>
        <begin position="222"/>
        <end position="243"/>
    </location>
</feature>
<keyword evidence="5 8" id="KW-1133">Transmembrane helix</keyword>
<evidence type="ECO:0000313" key="10">
    <source>
        <dbReference type="Proteomes" id="UP000006790"/>
    </source>
</evidence>
<feature type="compositionally biased region" description="Basic and acidic residues" evidence="7">
    <location>
        <begin position="13"/>
        <end position="24"/>
    </location>
</feature>
<dbReference type="GO" id="GO:0015700">
    <property type="term" value="P:arsenite transport"/>
    <property type="evidence" value="ECO:0007669"/>
    <property type="project" value="EnsemblFungi"/>
</dbReference>
<dbReference type="InterPro" id="IPR050363">
    <property type="entry name" value="MIP/Aquaporin"/>
</dbReference>
<feature type="transmembrane region" description="Helical" evidence="8">
    <location>
        <begin position="275"/>
        <end position="295"/>
    </location>
</feature>
<accession>G8JXV9</accession>
<reference evidence="10" key="1">
    <citation type="journal article" date="2012" name="G3 (Bethesda)">
        <title>Pichia sorbitophila, an interspecies yeast hybrid reveals early steps of genome resolution following polyploidization.</title>
        <authorList>
            <person name="Leh Louis V."/>
            <person name="Despons L."/>
            <person name="Friedrich A."/>
            <person name="Martin T."/>
            <person name="Durrens P."/>
            <person name="Casaregola S."/>
            <person name="Neuveglise C."/>
            <person name="Fairhead C."/>
            <person name="Marck C."/>
            <person name="Cruz J.A."/>
            <person name="Straub M.L."/>
            <person name="Kugler V."/>
            <person name="Sacerdot C."/>
            <person name="Uzunov Z."/>
            <person name="Thierry A."/>
            <person name="Weiss S."/>
            <person name="Bleykasten C."/>
            <person name="De Montigny J."/>
            <person name="Jacques N."/>
            <person name="Jung P."/>
            <person name="Lemaire M."/>
            <person name="Mallet S."/>
            <person name="Morel G."/>
            <person name="Richard G.F."/>
            <person name="Sarkar A."/>
            <person name="Savel G."/>
            <person name="Schacherer J."/>
            <person name="Seret M.L."/>
            <person name="Talla E."/>
            <person name="Samson G."/>
            <person name="Jubin C."/>
            <person name="Poulain J."/>
            <person name="Vacherie B."/>
            <person name="Barbe V."/>
            <person name="Pelletier E."/>
            <person name="Sherman D.J."/>
            <person name="Westhof E."/>
            <person name="Weissenbach J."/>
            <person name="Baret P.V."/>
            <person name="Wincker P."/>
            <person name="Gaillardin C."/>
            <person name="Dujon B."/>
            <person name="Souciet J.L."/>
        </authorList>
    </citation>
    <scope>NUCLEOTIDE SEQUENCE [LARGE SCALE GENOMIC DNA]</scope>
    <source>
        <strain evidence="10">CBS 270.75 / DBVPG 7215 / KCTC 17166 / NRRL Y-17582</strain>
    </source>
</reference>
<evidence type="ECO:0000256" key="2">
    <source>
        <dbReference type="ARBA" id="ARBA00006175"/>
    </source>
</evidence>